<keyword evidence="8 13" id="KW-0547">Nucleotide-binding</keyword>
<evidence type="ECO:0000256" key="9">
    <source>
        <dbReference type="ARBA" id="ARBA00022842"/>
    </source>
</evidence>
<evidence type="ECO:0000259" key="15">
    <source>
        <dbReference type="SMART" id="SM00864"/>
    </source>
</evidence>
<dbReference type="Gene3D" id="3.40.50.1440">
    <property type="entry name" value="Tubulin/FtsZ, GTPase domain"/>
    <property type="match status" value="1"/>
</dbReference>
<reference evidence="17 18" key="1">
    <citation type="submission" date="2021-12" db="EMBL/GenBank/DDBJ databases">
        <title>High titer production of polyol ester of fatty acids by Rhodotorula paludigena BS15 towards product separation-free biomass refinery.</title>
        <authorList>
            <person name="Mano J."/>
            <person name="Ono H."/>
            <person name="Tanaka T."/>
            <person name="Naito K."/>
            <person name="Sushida H."/>
            <person name="Ike M."/>
            <person name="Tokuyasu K."/>
            <person name="Kitaoka M."/>
        </authorList>
    </citation>
    <scope>NUCLEOTIDE SEQUENCE [LARGE SCALE GENOMIC DNA]</scope>
    <source>
        <strain evidence="17 18">BS15</strain>
    </source>
</reference>
<keyword evidence="18" id="KW-1185">Reference proteome</keyword>
<dbReference type="PROSITE" id="PS00227">
    <property type="entry name" value="TUBULIN"/>
    <property type="match status" value="1"/>
</dbReference>
<dbReference type="InterPro" id="IPR036525">
    <property type="entry name" value="Tubulin/FtsZ_GTPase_sf"/>
</dbReference>
<dbReference type="Proteomes" id="UP001342314">
    <property type="component" value="Unassembled WGS sequence"/>
</dbReference>
<dbReference type="InterPro" id="IPR000217">
    <property type="entry name" value="Tubulin"/>
</dbReference>
<evidence type="ECO:0000256" key="5">
    <source>
        <dbReference type="ARBA" id="ARBA00022490"/>
    </source>
</evidence>
<dbReference type="Gene3D" id="1.10.287.600">
    <property type="entry name" value="Helix hairpin bin"/>
    <property type="match status" value="1"/>
</dbReference>
<comment type="subcellular location">
    <subcellularLocation>
        <location evidence="2">Cytoplasm</location>
        <location evidence="2">Cytoskeleton</location>
    </subcellularLocation>
</comment>
<keyword evidence="9" id="KW-0460">Magnesium</keyword>
<dbReference type="InterPro" id="IPR017975">
    <property type="entry name" value="Tubulin_CS"/>
</dbReference>
<organism evidence="17 18">
    <name type="scientific">Rhodotorula paludigena</name>
    <dbReference type="NCBI Taxonomy" id="86838"/>
    <lineage>
        <taxon>Eukaryota</taxon>
        <taxon>Fungi</taxon>
        <taxon>Dikarya</taxon>
        <taxon>Basidiomycota</taxon>
        <taxon>Pucciniomycotina</taxon>
        <taxon>Microbotryomycetes</taxon>
        <taxon>Sporidiobolales</taxon>
        <taxon>Sporidiobolaceae</taxon>
        <taxon>Rhodotorula</taxon>
    </lineage>
</organism>
<dbReference type="InterPro" id="IPR037103">
    <property type="entry name" value="Tubulin/FtsZ-like_C"/>
</dbReference>
<keyword evidence="7" id="KW-0479">Metal-binding</keyword>
<dbReference type="InterPro" id="IPR002453">
    <property type="entry name" value="Beta_tubulin"/>
</dbReference>
<evidence type="ECO:0000256" key="11">
    <source>
        <dbReference type="ARBA" id="ARBA00023212"/>
    </source>
</evidence>
<feature type="domain" description="Tubulin/FtsZ GTPase" evidence="15">
    <location>
        <begin position="84"/>
        <end position="281"/>
    </location>
</feature>
<dbReference type="FunFam" id="3.30.1330.20:FF:000009">
    <property type="entry name" value="Tubulin beta chain"/>
    <property type="match status" value="1"/>
</dbReference>
<comment type="cofactor">
    <cofactor evidence="1">
        <name>Mg(2+)</name>
        <dbReference type="ChEBI" id="CHEBI:18420"/>
    </cofactor>
</comment>
<dbReference type="InterPro" id="IPR008280">
    <property type="entry name" value="Tub_FtsZ_C"/>
</dbReference>
<comment type="caution">
    <text evidence="17">The sequence shown here is derived from an EMBL/GenBank/DDBJ whole genome shotgun (WGS) entry which is preliminary data.</text>
</comment>
<keyword evidence="11" id="KW-0206">Cytoskeleton</keyword>
<dbReference type="GO" id="GO:0005200">
    <property type="term" value="F:structural constituent of cytoskeleton"/>
    <property type="evidence" value="ECO:0007669"/>
    <property type="project" value="InterPro"/>
</dbReference>
<evidence type="ECO:0000256" key="10">
    <source>
        <dbReference type="ARBA" id="ARBA00023134"/>
    </source>
</evidence>
<gene>
    <name evidence="17" type="ORF">Rhopal_004144-T1</name>
</gene>
<dbReference type="PRINTS" id="PR01161">
    <property type="entry name" value="TUBULIN"/>
</dbReference>
<dbReference type="Pfam" id="PF00091">
    <property type="entry name" value="Tubulin"/>
    <property type="match status" value="1"/>
</dbReference>
<dbReference type="FunFam" id="3.40.50.1440:FF:000006">
    <property type="entry name" value="Tubulin beta chain"/>
    <property type="match status" value="1"/>
</dbReference>
<proteinExistence type="inferred from homology"/>
<evidence type="ECO:0000256" key="14">
    <source>
        <dbReference type="SAM" id="MobiDB-lite"/>
    </source>
</evidence>
<keyword evidence="5" id="KW-0963">Cytoplasm</keyword>
<dbReference type="GO" id="GO:0046872">
    <property type="term" value="F:metal ion binding"/>
    <property type="evidence" value="ECO:0007669"/>
    <property type="project" value="UniProtKB-KW"/>
</dbReference>
<dbReference type="SUPFAM" id="SSF52490">
    <property type="entry name" value="Tubulin nucleotide-binding domain-like"/>
    <property type="match status" value="1"/>
</dbReference>
<evidence type="ECO:0000256" key="7">
    <source>
        <dbReference type="ARBA" id="ARBA00022723"/>
    </source>
</evidence>
<comment type="function">
    <text evidence="12 13">Tubulin is the major constituent of microtubules, a cylinder consisting of laterally associated linear protofilaments composed of alpha- and beta-tubulin heterodimers. Microtubules grow by the addition of GTP-tubulin dimers to the microtubule end, where a stabilizing cap forms. Below the cap, tubulin dimers are in GDP-bound state, owing to GTPase activity of alpha-tubulin.</text>
</comment>
<evidence type="ECO:0000256" key="1">
    <source>
        <dbReference type="ARBA" id="ARBA00001946"/>
    </source>
</evidence>
<name>A0AAV5GEZ9_9BASI</name>
<keyword evidence="6 13" id="KW-0493">Microtubule</keyword>
<dbReference type="FunFam" id="1.10.287.600:FF:000013">
    <property type="entry name" value="Tubulin beta chain"/>
    <property type="match status" value="1"/>
</dbReference>
<dbReference type="GO" id="GO:0005525">
    <property type="term" value="F:GTP binding"/>
    <property type="evidence" value="ECO:0007669"/>
    <property type="project" value="UniProtKB-UniRule"/>
</dbReference>
<evidence type="ECO:0000313" key="17">
    <source>
        <dbReference type="EMBL" id="GJN91126.1"/>
    </source>
</evidence>
<evidence type="ECO:0000256" key="6">
    <source>
        <dbReference type="ARBA" id="ARBA00022701"/>
    </source>
</evidence>
<comment type="similarity">
    <text evidence="3 13">Belongs to the tubulin family.</text>
</comment>
<dbReference type="InterPro" id="IPR023123">
    <property type="entry name" value="Tubulin_C"/>
</dbReference>
<dbReference type="Pfam" id="PF03953">
    <property type="entry name" value="Tubulin_C"/>
    <property type="match status" value="1"/>
</dbReference>
<dbReference type="SUPFAM" id="SSF55307">
    <property type="entry name" value="Tubulin C-terminal domain-like"/>
    <property type="match status" value="1"/>
</dbReference>
<keyword evidence="10 13" id="KW-0342">GTP-binding</keyword>
<feature type="domain" description="Tubulin/FtsZ 2-layer sandwich" evidence="16">
    <location>
        <begin position="283"/>
        <end position="419"/>
    </location>
</feature>
<protein>
    <recommendedName>
        <fullName evidence="13">Tubulin beta chain</fullName>
    </recommendedName>
</protein>
<dbReference type="AlphaFoldDB" id="A0AAV5GEZ9"/>
<dbReference type="GO" id="GO:0007017">
    <property type="term" value="P:microtubule-based process"/>
    <property type="evidence" value="ECO:0007669"/>
    <property type="project" value="InterPro"/>
</dbReference>
<evidence type="ECO:0000256" key="4">
    <source>
        <dbReference type="ARBA" id="ARBA00011747"/>
    </source>
</evidence>
<evidence type="ECO:0000256" key="2">
    <source>
        <dbReference type="ARBA" id="ARBA00004245"/>
    </source>
</evidence>
<evidence type="ECO:0000256" key="3">
    <source>
        <dbReference type="ARBA" id="ARBA00009636"/>
    </source>
</evidence>
<dbReference type="PANTHER" id="PTHR11588">
    <property type="entry name" value="TUBULIN"/>
    <property type="match status" value="1"/>
</dbReference>
<dbReference type="InterPro" id="IPR003008">
    <property type="entry name" value="Tubulin_FtsZ_GTPase"/>
</dbReference>
<dbReference type="CDD" id="cd02187">
    <property type="entry name" value="beta_tubulin"/>
    <property type="match status" value="1"/>
</dbReference>
<accession>A0AAV5GEZ9</accession>
<dbReference type="GO" id="GO:0003924">
    <property type="term" value="F:GTPase activity"/>
    <property type="evidence" value="ECO:0007669"/>
    <property type="project" value="InterPro"/>
</dbReference>
<evidence type="ECO:0000313" key="18">
    <source>
        <dbReference type="Proteomes" id="UP001342314"/>
    </source>
</evidence>
<feature type="region of interest" description="Disordered" evidence="14">
    <location>
        <begin position="465"/>
        <end position="490"/>
    </location>
</feature>
<evidence type="ECO:0000256" key="13">
    <source>
        <dbReference type="RuleBase" id="RU000352"/>
    </source>
</evidence>
<dbReference type="SMART" id="SM00865">
    <property type="entry name" value="Tubulin_C"/>
    <property type="match status" value="1"/>
</dbReference>
<evidence type="ECO:0000259" key="16">
    <source>
        <dbReference type="SMART" id="SM00865"/>
    </source>
</evidence>
<dbReference type="InterPro" id="IPR018316">
    <property type="entry name" value="Tubulin/FtsZ_2-layer-sand-dom"/>
</dbReference>
<dbReference type="GO" id="GO:0005874">
    <property type="term" value="C:microtubule"/>
    <property type="evidence" value="ECO:0007669"/>
    <property type="project" value="UniProtKB-KW"/>
</dbReference>
<dbReference type="SMART" id="SM00864">
    <property type="entry name" value="Tubulin"/>
    <property type="match status" value="1"/>
</dbReference>
<sequence length="490" mass="53947">MPLARVAAVERTAPLARIRTAASYIDPVLTSTPLAVVRELVTLQVGQAGNQVATSFWETVLKEHGLNNEGNIEDGATHVQTDRLDVFFSEAENKKYVPRGLQIDLEPSTGDAIRGSKLGHLFRPSGFIFGSSGAGNNWAKGYYTEGAELVDQILDQLRHETEACDNLQGFQLVHSLGGGTGSGLGTLLLGKLREEYPDRMLATYSILPSPKVSETVVEPYNAVLSFHQLTENADLVFNFDNEALYDILNKTLKKPNPTYPDLNNLIAKVMSGITTPLRFPGQLNSDLRKLATNLIPFPRLHFLTTSYAPLASASAQSYQKLSVPDLTQQLLDPGHAMAASDIRSGKFLTAAAYFRGENVSSRAVEEAMLGIQQKNSEHFVEWIPNCTQTALTSVPAADSPMSATFISNNTCDLFRRTHAQFSGLFRRKAFLHWYTGEGMDEMEMTEAESNVIDLVAEYQQYQEAGVDDYEEEYAEEGAYEGEEGAPVEEQ</sequence>
<comment type="subunit">
    <text evidence="4 13">Dimer of alpha and beta chains. A typical microtubule is a hollow water-filled tube with an outer diameter of 25 nm and an inner diameter of 15 nM. Alpha-beta heterodimers associate head-to-tail to form protofilaments running lengthwise along the microtubule wall with the beta-tubulin subunit facing the microtubule plus end conferring a structural polarity. Microtubules usually have 13 protofilaments but different protofilament numbers can be found in some organisms and specialized cells.</text>
</comment>
<dbReference type="EMBL" id="BQKY01000008">
    <property type="protein sequence ID" value="GJN91126.1"/>
    <property type="molecule type" value="Genomic_DNA"/>
</dbReference>
<evidence type="ECO:0000256" key="12">
    <source>
        <dbReference type="ARBA" id="ARBA00034296"/>
    </source>
</evidence>
<evidence type="ECO:0000256" key="8">
    <source>
        <dbReference type="ARBA" id="ARBA00022741"/>
    </source>
</evidence>
<dbReference type="PRINTS" id="PR01163">
    <property type="entry name" value="BETATUBULIN"/>
</dbReference>
<dbReference type="Gene3D" id="3.30.1330.20">
    <property type="entry name" value="Tubulin/FtsZ, C-terminal domain"/>
    <property type="match status" value="1"/>
</dbReference>